<proteinExistence type="predicted"/>
<name>A0A7I7K6P7_9MYCO</name>
<dbReference type="EMBL" id="AP022563">
    <property type="protein sequence ID" value="BBX19765.1"/>
    <property type="molecule type" value="Genomic_DNA"/>
</dbReference>
<evidence type="ECO:0000313" key="2">
    <source>
        <dbReference type="EMBL" id="BBX19765.1"/>
    </source>
</evidence>
<organism evidence="2 3">
    <name type="scientific">Mycolicibacterium duvalii</name>
    <dbReference type="NCBI Taxonomy" id="39688"/>
    <lineage>
        <taxon>Bacteria</taxon>
        <taxon>Bacillati</taxon>
        <taxon>Actinomycetota</taxon>
        <taxon>Actinomycetes</taxon>
        <taxon>Mycobacteriales</taxon>
        <taxon>Mycobacteriaceae</taxon>
        <taxon>Mycolicibacterium</taxon>
    </lineage>
</organism>
<dbReference type="KEGG" id="mdu:MDUV_46250"/>
<sequence length="63" mass="6701">MHRARIVEDDTPEAVPGGDPCDGGTESDALHDPGDVNAETYIRRIHLHAGIALPALRQMAGVD</sequence>
<reference evidence="2 3" key="1">
    <citation type="journal article" date="2019" name="Emerg. Microbes Infect.">
        <title>Comprehensive subspecies identification of 175 nontuberculous mycobacteria species based on 7547 genomic profiles.</title>
        <authorList>
            <person name="Matsumoto Y."/>
            <person name="Kinjo T."/>
            <person name="Motooka D."/>
            <person name="Nabeya D."/>
            <person name="Jung N."/>
            <person name="Uechi K."/>
            <person name="Horii T."/>
            <person name="Iida T."/>
            <person name="Fujita J."/>
            <person name="Nakamura S."/>
        </authorList>
    </citation>
    <scope>NUCLEOTIDE SEQUENCE [LARGE SCALE GENOMIC DNA]</scope>
    <source>
        <strain evidence="2 3">JCM 6396</strain>
    </source>
</reference>
<evidence type="ECO:0000313" key="3">
    <source>
        <dbReference type="Proteomes" id="UP000467006"/>
    </source>
</evidence>
<dbReference type="Proteomes" id="UP000467006">
    <property type="component" value="Chromosome"/>
</dbReference>
<protein>
    <submittedName>
        <fullName evidence="2">Uncharacterized protein</fullName>
    </submittedName>
</protein>
<evidence type="ECO:0000256" key="1">
    <source>
        <dbReference type="SAM" id="MobiDB-lite"/>
    </source>
</evidence>
<gene>
    <name evidence="2" type="ORF">MDUV_46250</name>
</gene>
<keyword evidence="3" id="KW-1185">Reference proteome</keyword>
<dbReference type="AlphaFoldDB" id="A0A7I7K6P7"/>
<accession>A0A7I7K6P7</accession>
<feature type="region of interest" description="Disordered" evidence="1">
    <location>
        <begin position="1"/>
        <end position="34"/>
    </location>
</feature>